<dbReference type="AlphaFoldDB" id="A0AA38SHA7"/>
<protein>
    <submittedName>
        <fullName evidence="2">Uncharacterized protein</fullName>
    </submittedName>
</protein>
<evidence type="ECO:0000313" key="3">
    <source>
        <dbReference type="Proteomes" id="UP001172457"/>
    </source>
</evidence>
<organism evidence="2 3">
    <name type="scientific">Centaurea solstitialis</name>
    <name type="common">yellow star-thistle</name>
    <dbReference type="NCBI Taxonomy" id="347529"/>
    <lineage>
        <taxon>Eukaryota</taxon>
        <taxon>Viridiplantae</taxon>
        <taxon>Streptophyta</taxon>
        <taxon>Embryophyta</taxon>
        <taxon>Tracheophyta</taxon>
        <taxon>Spermatophyta</taxon>
        <taxon>Magnoliopsida</taxon>
        <taxon>eudicotyledons</taxon>
        <taxon>Gunneridae</taxon>
        <taxon>Pentapetalae</taxon>
        <taxon>asterids</taxon>
        <taxon>campanulids</taxon>
        <taxon>Asterales</taxon>
        <taxon>Asteraceae</taxon>
        <taxon>Carduoideae</taxon>
        <taxon>Cardueae</taxon>
        <taxon>Centaureinae</taxon>
        <taxon>Centaurea</taxon>
    </lineage>
</organism>
<feature type="compositionally biased region" description="Polar residues" evidence="1">
    <location>
        <begin position="62"/>
        <end position="89"/>
    </location>
</feature>
<evidence type="ECO:0000256" key="1">
    <source>
        <dbReference type="SAM" id="MobiDB-lite"/>
    </source>
</evidence>
<gene>
    <name evidence="2" type="ORF">OSB04_029236</name>
</gene>
<evidence type="ECO:0000313" key="2">
    <source>
        <dbReference type="EMBL" id="KAJ9542730.1"/>
    </source>
</evidence>
<dbReference type="EMBL" id="JARYMX010000007">
    <property type="protein sequence ID" value="KAJ9542730.1"/>
    <property type="molecule type" value="Genomic_DNA"/>
</dbReference>
<feature type="region of interest" description="Disordered" evidence="1">
    <location>
        <begin position="1"/>
        <end position="38"/>
    </location>
</feature>
<name>A0AA38SHA7_9ASTR</name>
<sequence>MPPRLEGPRRGRGRPRRDQTGPENESNAPSTQPIDPNITEAILKIMSEMLPTFVAQTAEALCQSNEGPNSNPVNQPVETQGQGTNNTGSEPAHPASGRISQAASAIRSQKSGQQSGRSARPHYHSDS</sequence>
<feature type="compositionally biased region" description="Polar residues" evidence="1">
    <location>
        <begin position="21"/>
        <end position="34"/>
    </location>
</feature>
<feature type="region of interest" description="Disordered" evidence="1">
    <location>
        <begin position="61"/>
        <end position="127"/>
    </location>
</feature>
<reference evidence="2" key="1">
    <citation type="submission" date="2023-03" db="EMBL/GenBank/DDBJ databases">
        <title>Chromosome-scale reference genome and RAD-based genetic map of yellow starthistle (Centaurea solstitialis) reveal putative structural variation and QTLs associated with invader traits.</title>
        <authorList>
            <person name="Reatini B."/>
            <person name="Cang F.A."/>
            <person name="Jiang Q."/>
            <person name="Mckibben M.T.W."/>
            <person name="Barker M.S."/>
            <person name="Rieseberg L.H."/>
            <person name="Dlugosch K.M."/>
        </authorList>
    </citation>
    <scope>NUCLEOTIDE SEQUENCE</scope>
    <source>
        <strain evidence="2">CAN-66</strain>
        <tissue evidence="2">Leaf</tissue>
    </source>
</reference>
<comment type="caution">
    <text evidence="2">The sequence shown here is derived from an EMBL/GenBank/DDBJ whole genome shotgun (WGS) entry which is preliminary data.</text>
</comment>
<accession>A0AA38SHA7</accession>
<dbReference type="Proteomes" id="UP001172457">
    <property type="component" value="Chromosome 7"/>
</dbReference>
<proteinExistence type="predicted"/>
<feature type="compositionally biased region" description="Low complexity" evidence="1">
    <location>
        <begin position="107"/>
        <end position="118"/>
    </location>
</feature>
<keyword evidence="3" id="KW-1185">Reference proteome</keyword>